<feature type="region of interest" description="Disordered" evidence="8">
    <location>
        <begin position="1"/>
        <end position="35"/>
    </location>
</feature>
<feature type="compositionally biased region" description="Polar residues" evidence="8">
    <location>
        <begin position="8"/>
        <end position="18"/>
    </location>
</feature>
<dbReference type="EMBL" id="BLVP01000035">
    <property type="protein sequence ID" value="GFM38091.1"/>
    <property type="molecule type" value="Genomic_DNA"/>
</dbReference>
<evidence type="ECO:0000256" key="6">
    <source>
        <dbReference type="ARBA" id="ARBA00022989"/>
    </source>
</evidence>
<evidence type="ECO:0000256" key="1">
    <source>
        <dbReference type="ARBA" id="ARBA00004651"/>
    </source>
</evidence>
<feature type="transmembrane region" description="Helical" evidence="9">
    <location>
        <begin position="241"/>
        <end position="258"/>
    </location>
</feature>
<proteinExistence type="inferred from homology"/>
<evidence type="ECO:0000313" key="10">
    <source>
        <dbReference type="EMBL" id="GFM38091.1"/>
    </source>
</evidence>
<feature type="transmembrane region" description="Helical" evidence="9">
    <location>
        <begin position="216"/>
        <end position="234"/>
    </location>
</feature>
<organism evidence="10 11">
    <name type="scientific">Desulfovibrio psychrotolerans</name>
    <dbReference type="NCBI Taxonomy" id="415242"/>
    <lineage>
        <taxon>Bacteria</taxon>
        <taxon>Pseudomonadati</taxon>
        <taxon>Thermodesulfobacteriota</taxon>
        <taxon>Desulfovibrionia</taxon>
        <taxon>Desulfovibrionales</taxon>
        <taxon>Desulfovibrionaceae</taxon>
        <taxon>Desulfovibrio</taxon>
    </lineage>
</organism>
<evidence type="ECO:0000256" key="8">
    <source>
        <dbReference type="SAM" id="MobiDB-lite"/>
    </source>
</evidence>
<protein>
    <submittedName>
        <fullName evidence="10">AzlC family protein</fullName>
    </submittedName>
</protein>
<dbReference type="GO" id="GO:1903785">
    <property type="term" value="P:L-valine transmembrane transport"/>
    <property type="evidence" value="ECO:0007669"/>
    <property type="project" value="TreeGrafter"/>
</dbReference>
<dbReference type="PANTHER" id="PTHR34979">
    <property type="entry name" value="INNER MEMBRANE PROTEIN YGAZ"/>
    <property type="match status" value="1"/>
</dbReference>
<sequence>MAAHTRRQAQTAGSSDTVLRNEAIPDTDSPGGTAAAVAASGMDTGFSGAHPGTHPGTHPRLLADTLSGMRQALPIVMGYLPVGFAYGVLARKVGLSEWNTILMSVLVYAGSAQFIAVSLLAASVSPLSVVLTTFVVNLRHLLMAAALAPYLRGWSRLRQALFAFELTDESFAMHTRRFAEGRTGAAETYALNATAQSSWIAGAVLGVFSSNLIGDVKPLGLDYALAAMFIALLVGQVRTNMHVLVGLASAALSVGFMLAGAGQWNVILATVCGATLGTVLCCREKKGA</sequence>
<keyword evidence="6 9" id="KW-1133">Transmembrane helix</keyword>
<feature type="transmembrane region" description="Helical" evidence="9">
    <location>
        <begin position="71"/>
        <end position="89"/>
    </location>
</feature>
<evidence type="ECO:0000256" key="3">
    <source>
        <dbReference type="ARBA" id="ARBA00022448"/>
    </source>
</evidence>
<evidence type="ECO:0000313" key="11">
    <source>
        <dbReference type="Proteomes" id="UP000503820"/>
    </source>
</evidence>
<comment type="similarity">
    <text evidence="2">Belongs to the AzlC family.</text>
</comment>
<dbReference type="AlphaFoldDB" id="A0A7J0BY41"/>
<evidence type="ECO:0000256" key="2">
    <source>
        <dbReference type="ARBA" id="ARBA00010735"/>
    </source>
</evidence>
<dbReference type="InterPro" id="IPR011606">
    <property type="entry name" value="Brnchd-chn_aa_trnsp_permease"/>
</dbReference>
<reference evidence="10 11" key="1">
    <citation type="submission" date="2020-05" db="EMBL/GenBank/DDBJ databases">
        <title>Draft genome sequence of Desulfovibrio psychrotolerans JS1T.</title>
        <authorList>
            <person name="Ueno A."/>
            <person name="Tamazawa S."/>
            <person name="Tamamura S."/>
            <person name="Murakami T."/>
            <person name="Kiyama T."/>
            <person name="Inomata H."/>
            <person name="Amano Y."/>
            <person name="Miyakawa K."/>
            <person name="Tamaki H."/>
            <person name="Naganuma T."/>
            <person name="Kaneko K."/>
        </authorList>
    </citation>
    <scope>NUCLEOTIDE SEQUENCE [LARGE SCALE GENOMIC DNA]</scope>
    <source>
        <strain evidence="10 11">JS1</strain>
    </source>
</reference>
<keyword evidence="11" id="KW-1185">Reference proteome</keyword>
<comment type="subcellular location">
    <subcellularLocation>
        <location evidence="1">Cell membrane</location>
        <topology evidence="1">Multi-pass membrane protein</topology>
    </subcellularLocation>
</comment>
<keyword evidence="5 9" id="KW-0812">Transmembrane</keyword>
<dbReference type="GO" id="GO:0005886">
    <property type="term" value="C:plasma membrane"/>
    <property type="evidence" value="ECO:0007669"/>
    <property type="project" value="UniProtKB-SubCell"/>
</dbReference>
<dbReference type="PANTHER" id="PTHR34979:SF1">
    <property type="entry name" value="INNER MEMBRANE PROTEIN YGAZ"/>
    <property type="match status" value="1"/>
</dbReference>
<evidence type="ECO:0000256" key="7">
    <source>
        <dbReference type="ARBA" id="ARBA00023136"/>
    </source>
</evidence>
<keyword evidence="7 9" id="KW-0472">Membrane</keyword>
<dbReference type="Proteomes" id="UP000503820">
    <property type="component" value="Unassembled WGS sequence"/>
</dbReference>
<name>A0A7J0BY41_9BACT</name>
<accession>A0A7J0BY41</accession>
<evidence type="ECO:0000256" key="5">
    <source>
        <dbReference type="ARBA" id="ARBA00022692"/>
    </source>
</evidence>
<feature type="transmembrane region" description="Helical" evidence="9">
    <location>
        <begin position="101"/>
        <end position="121"/>
    </location>
</feature>
<dbReference type="RefSeq" id="WP_308483162.1">
    <property type="nucleotide sequence ID" value="NZ_BLVP01000035.1"/>
</dbReference>
<keyword evidence="3" id="KW-0813">Transport</keyword>
<feature type="transmembrane region" description="Helical" evidence="9">
    <location>
        <begin position="127"/>
        <end position="151"/>
    </location>
</feature>
<comment type="caution">
    <text evidence="10">The sequence shown here is derived from an EMBL/GenBank/DDBJ whole genome shotgun (WGS) entry which is preliminary data.</text>
</comment>
<evidence type="ECO:0000256" key="4">
    <source>
        <dbReference type="ARBA" id="ARBA00022475"/>
    </source>
</evidence>
<gene>
    <name evidence="10" type="ORF">DSM19430T_27750</name>
</gene>
<keyword evidence="4" id="KW-1003">Cell membrane</keyword>
<dbReference type="Pfam" id="PF03591">
    <property type="entry name" value="AzlC"/>
    <property type="match status" value="1"/>
</dbReference>
<evidence type="ECO:0000256" key="9">
    <source>
        <dbReference type="SAM" id="Phobius"/>
    </source>
</evidence>